<dbReference type="GO" id="GO:0016491">
    <property type="term" value="F:oxidoreductase activity"/>
    <property type="evidence" value="ECO:0007669"/>
    <property type="project" value="InterPro"/>
</dbReference>
<comment type="caution">
    <text evidence="3">The sequence shown here is derived from an EMBL/GenBank/DDBJ whole genome shotgun (WGS) entry which is preliminary data.</text>
</comment>
<dbReference type="AlphaFoldDB" id="A0A5R8Y048"/>
<accession>A0A5R8Y048</accession>
<dbReference type="PANTHER" id="PTHR42852:SF18">
    <property type="entry name" value="CHROMOSOME UNDETERMINED SCAFFOLD_47, WHOLE GENOME SHOTGUN SEQUENCE"/>
    <property type="match status" value="1"/>
</dbReference>
<gene>
    <name evidence="3" type="ORF">FDK22_09950</name>
</gene>
<dbReference type="Pfam" id="PF00578">
    <property type="entry name" value="AhpC-TSA"/>
    <property type="match status" value="1"/>
</dbReference>
<dbReference type="CDD" id="cd02966">
    <property type="entry name" value="TlpA_like_family"/>
    <property type="match status" value="1"/>
</dbReference>
<dbReference type="InterPro" id="IPR017937">
    <property type="entry name" value="Thioredoxin_CS"/>
</dbReference>
<dbReference type="SUPFAM" id="SSF52833">
    <property type="entry name" value="Thioredoxin-like"/>
    <property type="match status" value="1"/>
</dbReference>
<protein>
    <submittedName>
        <fullName evidence="3">TlpA family protein disulfide reductase</fullName>
    </submittedName>
</protein>
<organism evidence="3 4">
    <name type="scientific">Arcobacter arenosus</name>
    <dbReference type="NCBI Taxonomy" id="2576037"/>
    <lineage>
        <taxon>Bacteria</taxon>
        <taxon>Pseudomonadati</taxon>
        <taxon>Campylobacterota</taxon>
        <taxon>Epsilonproteobacteria</taxon>
        <taxon>Campylobacterales</taxon>
        <taxon>Arcobacteraceae</taxon>
        <taxon>Arcobacter</taxon>
    </lineage>
</organism>
<feature type="domain" description="Thioredoxin" evidence="2">
    <location>
        <begin position="47"/>
        <end position="189"/>
    </location>
</feature>
<dbReference type="InterPro" id="IPR000866">
    <property type="entry name" value="AhpC/TSA"/>
</dbReference>
<evidence type="ECO:0000313" key="4">
    <source>
        <dbReference type="Proteomes" id="UP000308901"/>
    </source>
</evidence>
<evidence type="ECO:0000259" key="2">
    <source>
        <dbReference type="PROSITE" id="PS51352"/>
    </source>
</evidence>
<dbReference type="PROSITE" id="PS51257">
    <property type="entry name" value="PROKAR_LIPOPROTEIN"/>
    <property type="match status" value="1"/>
</dbReference>
<keyword evidence="4" id="KW-1185">Reference proteome</keyword>
<name>A0A5R8Y048_9BACT</name>
<dbReference type="InterPro" id="IPR050553">
    <property type="entry name" value="Thioredoxin_ResA/DsbE_sf"/>
</dbReference>
<dbReference type="Proteomes" id="UP000308901">
    <property type="component" value="Unassembled WGS sequence"/>
</dbReference>
<dbReference type="InterPro" id="IPR036249">
    <property type="entry name" value="Thioredoxin-like_sf"/>
</dbReference>
<dbReference type="InterPro" id="IPR013766">
    <property type="entry name" value="Thioredoxin_domain"/>
</dbReference>
<dbReference type="PROSITE" id="PS51352">
    <property type="entry name" value="THIOREDOXIN_2"/>
    <property type="match status" value="1"/>
</dbReference>
<proteinExistence type="predicted"/>
<sequence length="190" mass="21538">MQFKKLLFLIISALLLLIGCDSKEENKPKAETETSKEKEIQTKYQLETLGETPINLTYKNETLNVDEVQGKVILVNFFATWCPPCKAEIPHLINLKNKYKDNFEIIAVNLGEKSGQLTDKSVLADFANEYKINYIVTNSENNFKIADLMGGVRIIPTMYLFDPKGTIVQKYVGIVPEEMIETDIKKALGK</sequence>
<reference evidence="3 4" key="1">
    <citation type="submission" date="2019-05" db="EMBL/GenBank/DDBJ databases">
        <title>Arcobacter sp. nov., isolated from sea sediment.</title>
        <authorList>
            <person name="Kim W."/>
        </authorList>
    </citation>
    <scope>NUCLEOTIDE SEQUENCE [LARGE SCALE GENOMIC DNA]</scope>
    <source>
        <strain evidence="3 4">CAU 1517</strain>
    </source>
</reference>
<dbReference type="PROSITE" id="PS00194">
    <property type="entry name" value="THIOREDOXIN_1"/>
    <property type="match status" value="1"/>
</dbReference>
<evidence type="ECO:0000313" key="3">
    <source>
        <dbReference type="EMBL" id="TLP37631.1"/>
    </source>
</evidence>
<keyword evidence="1" id="KW-0676">Redox-active center</keyword>
<evidence type="ECO:0000256" key="1">
    <source>
        <dbReference type="ARBA" id="ARBA00023284"/>
    </source>
</evidence>
<dbReference type="Gene3D" id="3.40.30.10">
    <property type="entry name" value="Glutaredoxin"/>
    <property type="match status" value="1"/>
</dbReference>
<dbReference type="EMBL" id="VANU01000004">
    <property type="protein sequence ID" value="TLP37631.1"/>
    <property type="molecule type" value="Genomic_DNA"/>
</dbReference>
<dbReference type="RefSeq" id="WP_138152792.1">
    <property type="nucleotide sequence ID" value="NZ_CBDDKQ010000004.1"/>
</dbReference>
<dbReference type="OrthoDB" id="9813820at2"/>
<dbReference type="PANTHER" id="PTHR42852">
    <property type="entry name" value="THIOL:DISULFIDE INTERCHANGE PROTEIN DSBE"/>
    <property type="match status" value="1"/>
</dbReference>
<dbReference type="GO" id="GO:0016209">
    <property type="term" value="F:antioxidant activity"/>
    <property type="evidence" value="ECO:0007669"/>
    <property type="project" value="InterPro"/>
</dbReference>